<feature type="domain" description="PA14" evidence="4">
    <location>
        <begin position="45"/>
        <end position="183"/>
    </location>
</feature>
<proteinExistence type="predicted"/>
<evidence type="ECO:0000313" key="5">
    <source>
        <dbReference type="EMBL" id="MCB2407620.1"/>
    </source>
</evidence>
<dbReference type="CDD" id="cd00161">
    <property type="entry name" value="beta-trefoil_Ricin-like"/>
    <property type="match status" value="1"/>
</dbReference>
<dbReference type="RefSeq" id="WP_226173521.1">
    <property type="nucleotide sequence ID" value="NZ_JAJADR010000001.1"/>
</dbReference>
<evidence type="ECO:0000259" key="4">
    <source>
        <dbReference type="PROSITE" id="PS51820"/>
    </source>
</evidence>
<dbReference type="SUPFAM" id="SSF56988">
    <property type="entry name" value="Anthrax protective antigen"/>
    <property type="match status" value="1"/>
</dbReference>
<dbReference type="InterPro" id="IPR037524">
    <property type="entry name" value="PA14/GLEYA"/>
</dbReference>
<dbReference type="Pfam" id="PF14200">
    <property type="entry name" value="RicinB_lectin_2"/>
    <property type="match status" value="2"/>
</dbReference>
<evidence type="ECO:0000256" key="3">
    <source>
        <dbReference type="SAM" id="SignalP"/>
    </source>
</evidence>
<feature type="compositionally biased region" description="Low complexity" evidence="2">
    <location>
        <begin position="200"/>
        <end position="210"/>
    </location>
</feature>
<dbReference type="InterPro" id="IPR011658">
    <property type="entry name" value="PA14_dom"/>
</dbReference>
<organism evidence="5 6">
    <name type="scientific">Hymenobacter lucidus</name>
    <dbReference type="NCBI Taxonomy" id="2880930"/>
    <lineage>
        <taxon>Bacteria</taxon>
        <taxon>Pseudomonadati</taxon>
        <taxon>Bacteroidota</taxon>
        <taxon>Cytophagia</taxon>
        <taxon>Cytophagales</taxon>
        <taxon>Hymenobacteraceae</taxon>
        <taxon>Hymenobacter</taxon>
    </lineage>
</organism>
<keyword evidence="1" id="KW-0175">Coiled coil</keyword>
<dbReference type="PROSITE" id="PS51820">
    <property type="entry name" value="PA14"/>
    <property type="match status" value="1"/>
</dbReference>
<dbReference type="PROSITE" id="PS50231">
    <property type="entry name" value="RICIN_B_LECTIN"/>
    <property type="match status" value="1"/>
</dbReference>
<sequence>MRCLLLYSLVAGLSAGATTLALPAAATSPRTGPTGLAPVALPVQNAGTGLTGSYFASGSLAGATVLRRVDPAIDFNWGQGSPGPGLPNDNFSARWEGLVAAASTGSYRFVAKTNDEVRVWVNGKKIIDTFNGSKSGAQSSGVGLAAGEKTTIKIEFAEGEGDAQFQLMWAPPGQSPQLIPSSSLYPLGSPTTPDPPGSTPPVVAKAAVKPTPKPAPAKAPVKPEPKPAVAKAAAPAKPVAKVPAAETEEAKAARAAKAAAAVEAKAQAVADAKAKAEAKAVAEAKVKADKAAAKAAAETAKANKENPPPIAPGVYVLTSRTTGKPLEVVDPYRPNTHAYQPEAVGAAAVPGTPAAARSTAPQWRIESLSDGYYRLVVPGNNRVLEVLGSSTSNGADLDLWPYYSGNNQVWRIEPAEQEGYYKLVAKHSKKALTARDSADAAAGEIKQWRDNGRENQMWKLQPVQAQEPTPVAMAGNRAGIGAHKMSLYPNPSNGVVQLRYELPEEMPMGWVLYNQSGAPVRVSDYRKQPAGTHHQTLDFTGLPTGDYNLRMTVGTVTTRESLQLRSPKAVIPDAAANPNGN</sequence>
<evidence type="ECO:0000313" key="6">
    <source>
        <dbReference type="Proteomes" id="UP001165296"/>
    </source>
</evidence>
<gene>
    <name evidence="5" type="ORF">LGH74_06495</name>
</gene>
<dbReference type="Gene3D" id="2.80.10.50">
    <property type="match status" value="2"/>
</dbReference>
<reference evidence="5" key="1">
    <citation type="submission" date="2021-10" db="EMBL/GenBank/DDBJ databases">
        <authorList>
            <person name="Dean J.D."/>
            <person name="Kim M.K."/>
            <person name="Newey C.N."/>
            <person name="Stoker T.S."/>
            <person name="Thompson D.W."/>
            <person name="Grose J.H."/>
        </authorList>
    </citation>
    <scope>NUCLEOTIDE SEQUENCE</scope>
    <source>
        <strain evidence="5">BT178</strain>
    </source>
</reference>
<feature type="coiled-coil region" evidence="1">
    <location>
        <begin position="245"/>
        <end position="279"/>
    </location>
</feature>
<dbReference type="Gene3D" id="3.90.182.10">
    <property type="entry name" value="Toxin - Anthrax Protective Antigen,domain 1"/>
    <property type="match status" value="1"/>
</dbReference>
<feature type="region of interest" description="Disordered" evidence="2">
    <location>
        <begin position="178"/>
        <end position="227"/>
    </location>
</feature>
<dbReference type="SUPFAM" id="SSF50370">
    <property type="entry name" value="Ricin B-like lectins"/>
    <property type="match status" value="1"/>
</dbReference>
<evidence type="ECO:0000256" key="2">
    <source>
        <dbReference type="SAM" id="MobiDB-lite"/>
    </source>
</evidence>
<accession>A0ABS8AN52</accession>
<feature type="signal peptide" evidence="3">
    <location>
        <begin position="1"/>
        <end position="26"/>
    </location>
</feature>
<protein>
    <submittedName>
        <fullName evidence="5">RICIN domain-containing protein</fullName>
    </submittedName>
</protein>
<evidence type="ECO:0000256" key="1">
    <source>
        <dbReference type="SAM" id="Coils"/>
    </source>
</evidence>
<keyword evidence="6" id="KW-1185">Reference proteome</keyword>
<dbReference type="InterPro" id="IPR000772">
    <property type="entry name" value="Ricin_B_lectin"/>
</dbReference>
<dbReference type="Proteomes" id="UP001165296">
    <property type="component" value="Unassembled WGS sequence"/>
</dbReference>
<dbReference type="SMART" id="SM00758">
    <property type="entry name" value="PA14"/>
    <property type="match status" value="1"/>
</dbReference>
<keyword evidence="3" id="KW-0732">Signal</keyword>
<comment type="caution">
    <text evidence="5">The sequence shown here is derived from an EMBL/GenBank/DDBJ whole genome shotgun (WGS) entry which is preliminary data.</text>
</comment>
<dbReference type="InterPro" id="IPR035992">
    <property type="entry name" value="Ricin_B-like_lectins"/>
</dbReference>
<feature type="chain" id="PRO_5045640246" evidence="3">
    <location>
        <begin position="27"/>
        <end position="581"/>
    </location>
</feature>
<dbReference type="Pfam" id="PF07691">
    <property type="entry name" value="PA14"/>
    <property type="match status" value="1"/>
</dbReference>
<name>A0ABS8AN52_9BACT</name>
<dbReference type="EMBL" id="JAJADR010000001">
    <property type="protein sequence ID" value="MCB2407620.1"/>
    <property type="molecule type" value="Genomic_DNA"/>
</dbReference>